<dbReference type="EMBL" id="FPBK01000001">
    <property type="protein sequence ID" value="SFU28288.1"/>
    <property type="molecule type" value="Genomic_DNA"/>
</dbReference>
<evidence type="ECO:0008006" key="4">
    <source>
        <dbReference type="Google" id="ProtNLM"/>
    </source>
</evidence>
<dbReference type="InterPro" id="IPR046588">
    <property type="entry name" value="DUF6646"/>
</dbReference>
<dbReference type="STRING" id="1224947.SAMN05216480_101345"/>
<gene>
    <name evidence="2" type="ORF">SAMN05216480_101345</name>
</gene>
<proteinExistence type="predicted"/>
<evidence type="ECO:0000313" key="3">
    <source>
        <dbReference type="Proteomes" id="UP000199138"/>
    </source>
</evidence>
<protein>
    <recommendedName>
        <fullName evidence="4">Outer membrane protein beta-barrel domain-containing protein</fullName>
    </recommendedName>
</protein>
<dbReference type="Pfam" id="PF20351">
    <property type="entry name" value="DUF6646"/>
    <property type="match status" value="1"/>
</dbReference>
<keyword evidence="3" id="KW-1185">Reference proteome</keyword>
<evidence type="ECO:0000256" key="1">
    <source>
        <dbReference type="SAM" id="SignalP"/>
    </source>
</evidence>
<evidence type="ECO:0000313" key="2">
    <source>
        <dbReference type="EMBL" id="SFU28288.1"/>
    </source>
</evidence>
<name>A0A1I7EWG6_9FLAO</name>
<feature type="chain" id="PRO_5011762934" description="Outer membrane protein beta-barrel domain-containing protein" evidence="1">
    <location>
        <begin position="23"/>
        <end position="165"/>
    </location>
</feature>
<keyword evidence="1" id="KW-0732">Signal</keyword>
<organism evidence="2 3">
    <name type="scientific">Pustulibacterium marinum</name>
    <dbReference type="NCBI Taxonomy" id="1224947"/>
    <lineage>
        <taxon>Bacteria</taxon>
        <taxon>Pseudomonadati</taxon>
        <taxon>Bacteroidota</taxon>
        <taxon>Flavobacteriia</taxon>
        <taxon>Flavobacteriales</taxon>
        <taxon>Flavobacteriaceae</taxon>
        <taxon>Pustulibacterium</taxon>
    </lineage>
</organism>
<sequence length="165" mass="17929">MMKKLLLVAGFLLIGFATQAQAFEGKYDQKLSIGASLQEHGTGIAVIYDYGLGQNISVGLASSYILDVEEPIDANFGDRFDLKARFNANLSDVIGVSDAFDLYPGLDVSLKNFGGHVGTRYFFTDGFGLFAEVGFPLAKYNTDDLTVQEKLFNQPVFNVGASFSL</sequence>
<feature type="signal peptide" evidence="1">
    <location>
        <begin position="1"/>
        <end position="22"/>
    </location>
</feature>
<accession>A0A1I7EWG6</accession>
<dbReference type="AlphaFoldDB" id="A0A1I7EWG6"/>
<reference evidence="3" key="1">
    <citation type="submission" date="2016-10" db="EMBL/GenBank/DDBJ databases">
        <authorList>
            <person name="Varghese N."/>
            <person name="Submissions S."/>
        </authorList>
    </citation>
    <scope>NUCLEOTIDE SEQUENCE [LARGE SCALE GENOMIC DNA]</scope>
    <source>
        <strain evidence="3">CGMCC 1.12333</strain>
    </source>
</reference>
<dbReference type="Proteomes" id="UP000199138">
    <property type="component" value="Unassembled WGS sequence"/>
</dbReference>